<dbReference type="eggNOG" id="COG0223">
    <property type="taxonomic scope" value="Bacteria"/>
</dbReference>
<dbReference type="Gene3D" id="3.40.50.12230">
    <property type="match status" value="1"/>
</dbReference>
<evidence type="ECO:0000313" key="2">
    <source>
        <dbReference type="Proteomes" id="UP000003959"/>
    </source>
</evidence>
<name>F4XK73_9CYAN</name>
<gene>
    <name evidence="1" type="ORF">LYNGBM3L_09680</name>
</gene>
<evidence type="ECO:0000313" key="1">
    <source>
        <dbReference type="EMBL" id="EGJ35032.1"/>
    </source>
</evidence>
<organism evidence="1 2">
    <name type="scientific">Moorena producens 3L</name>
    <dbReference type="NCBI Taxonomy" id="489825"/>
    <lineage>
        <taxon>Bacteria</taxon>
        <taxon>Bacillati</taxon>
        <taxon>Cyanobacteriota</taxon>
        <taxon>Cyanophyceae</taxon>
        <taxon>Coleofasciculales</taxon>
        <taxon>Coleofasciculaceae</taxon>
        <taxon>Moorena</taxon>
    </lineage>
</organism>
<dbReference type="AlphaFoldDB" id="F4XK73"/>
<accession>F4XK73</accession>
<dbReference type="EMBL" id="GL890825">
    <property type="protein sequence ID" value="EGJ35032.1"/>
    <property type="molecule type" value="Genomic_DNA"/>
</dbReference>
<reference evidence="2" key="1">
    <citation type="journal article" date="2011" name="Proc. Natl. Acad. Sci. U.S.A.">
        <title>Genomic insights into the physiology and ecology of the marine filamentous cyanobacterium Lyngbya majuscula.</title>
        <authorList>
            <person name="Jones A.C."/>
            <person name="Monroe E.A."/>
            <person name="Podell S."/>
            <person name="Hess W.R."/>
            <person name="Klages S."/>
            <person name="Esquenazi E."/>
            <person name="Niessen S."/>
            <person name="Hoover H."/>
            <person name="Rothmann M."/>
            <person name="Lasken R.S."/>
            <person name="Yates J.R.III."/>
            <person name="Reinhardt R."/>
            <person name="Kube M."/>
            <person name="Burkart M.D."/>
            <person name="Allen E.E."/>
            <person name="Dorrestein P.C."/>
            <person name="Gerwick W.H."/>
            <person name="Gerwick L."/>
        </authorList>
    </citation>
    <scope>NUCLEOTIDE SEQUENCE [LARGE SCALE GENOMIC DNA]</scope>
    <source>
        <strain evidence="2">3L</strain>
    </source>
</reference>
<evidence type="ECO:0008006" key="3">
    <source>
        <dbReference type="Google" id="ProtNLM"/>
    </source>
</evidence>
<protein>
    <recommendedName>
        <fullName evidence="3">Formyl transferase N-terminal domain-containing protein</fullName>
    </recommendedName>
</protein>
<dbReference type="InterPro" id="IPR036477">
    <property type="entry name" value="Formyl_transf_N_sf"/>
</dbReference>
<sequence>MAEGKSLYGTLHIVEEGIDTGSIIGAYSVDLNKNYSYLKNLCLIYKKGAQIFLEYIDELAQGYSFPFSWDVKQDLSKRTYYRTPTYQEVNQMEDLGIQLFYYSEFCEILAYYYLEKTVETFQLV</sequence>
<dbReference type="OrthoDB" id="9802815at2"/>
<keyword evidence="2" id="KW-1185">Reference proteome</keyword>
<dbReference type="Proteomes" id="UP000003959">
    <property type="component" value="Unassembled WGS sequence"/>
</dbReference>
<dbReference type="HOGENOM" id="CLU_2001285_0_0_3"/>
<proteinExistence type="predicted"/>
<dbReference type="RefSeq" id="WP_008179321.1">
    <property type="nucleotide sequence ID" value="NZ_GL890825.1"/>
</dbReference>
<dbReference type="SUPFAM" id="SSF53328">
    <property type="entry name" value="Formyltransferase"/>
    <property type="match status" value="1"/>
</dbReference>